<evidence type="ECO:0000313" key="4">
    <source>
        <dbReference type="EMBL" id="NBG95494.1"/>
    </source>
</evidence>
<evidence type="ECO:0000259" key="3">
    <source>
        <dbReference type="Pfam" id="PF13581"/>
    </source>
</evidence>
<sequence>MKADAHPQQDDRLRALRSYGILDTPREEEFDEMVRLAAAICDAPIAVINLIDEDRQWFKAEVGLGTRETPIDTSICSHVILGEDFVEIHDTLADPRMADNPLCLAAEAPLRFYAGALLKTEDGLPIGTLCVLDHAPRSLTDIQRDTIKILARQVMRQIDLRFALQQQIILQNEVDHRVKNSLAMVSGLLRLQTRKLTDPEAKAALTATQTRVNAIAALHQAMYQTSAVDSVDLSIFAKTIGESLKATAPVQVDVVFDFTAIKVPSEMASGIAMIVNEFAANSFQHAFPGNRAGRIEVRGDITDDGMLVVEARDDGVGTGDCPDGGVPPVSGEFSSGLGMKIIESSAASLGGTVESSVTEDGARMRLTVPLER</sequence>
<dbReference type="AlphaFoldDB" id="A0A845QAJ9"/>
<feature type="domain" description="GAF" evidence="1">
    <location>
        <begin position="26"/>
        <end position="158"/>
    </location>
</feature>
<dbReference type="PANTHER" id="PTHR43102:SF2">
    <property type="entry name" value="GAF DOMAIN-CONTAINING PROTEIN"/>
    <property type="match status" value="1"/>
</dbReference>
<comment type="caution">
    <text evidence="4">The sequence shown here is derived from an EMBL/GenBank/DDBJ whole genome shotgun (WGS) entry which is preliminary data.</text>
</comment>
<dbReference type="PANTHER" id="PTHR43102">
    <property type="entry name" value="SLR1143 PROTEIN"/>
    <property type="match status" value="1"/>
</dbReference>
<dbReference type="InterPro" id="IPR003018">
    <property type="entry name" value="GAF"/>
</dbReference>
<keyword evidence="5" id="KW-1185">Reference proteome</keyword>
<dbReference type="RefSeq" id="WP_160587464.1">
    <property type="nucleotide sequence ID" value="NZ_BMHN01000001.1"/>
</dbReference>
<dbReference type="Gene3D" id="3.30.565.10">
    <property type="entry name" value="Histidine kinase-like ATPase, C-terminal domain"/>
    <property type="match status" value="1"/>
</dbReference>
<gene>
    <name evidence="4" type="ORF">GTQ45_07085</name>
</gene>
<evidence type="ECO:0000313" key="5">
    <source>
        <dbReference type="Proteomes" id="UP000470384"/>
    </source>
</evidence>
<feature type="domain" description="Signal transduction histidine kinase subgroup 2 dimerisation and phosphoacceptor" evidence="2">
    <location>
        <begin position="173"/>
        <end position="245"/>
    </location>
</feature>
<feature type="domain" description="Histidine kinase/HSP90-like ATPase" evidence="3">
    <location>
        <begin position="260"/>
        <end position="349"/>
    </location>
</feature>
<dbReference type="InterPro" id="IPR029016">
    <property type="entry name" value="GAF-like_dom_sf"/>
</dbReference>
<dbReference type="EMBL" id="WXYQ01000005">
    <property type="protein sequence ID" value="NBG95494.1"/>
    <property type="molecule type" value="Genomic_DNA"/>
</dbReference>
<dbReference type="Pfam" id="PF13581">
    <property type="entry name" value="HATPase_c_2"/>
    <property type="match status" value="1"/>
</dbReference>
<dbReference type="SUPFAM" id="SSF55781">
    <property type="entry name" value="GAF domain-like"/>
    <property type="match status" value="1"/>
</dbReference>
<dbReference type="OrthoDB" id="9767435at2"/>
<dbReference type="GeneID" id="300655040"/>
<reference evidence="4 5" key="1">
    <citation type="journal article" date="2016" name="Int. J. Syst. Evol. Microbiol.">
        <title>Pyruvatibacter mobilis gen. nov., sp. nov., a marine bacterium from the culture broth of Picochlorum sp. 122.</title>
        <authorList>
            <person name="Wang G."/>
            <person name="Tang M."/>
            <person name="Wu H."/>
            <person name="Dai S."/>
            <person name="Li T."/>
            <person name="Chen C."/>
            <person name="He H."/>
            <person name="Fan J."/>
            <person name="Xiang W."/>
            <person name="Li X."/>
        </authorList>
    </citation>
    <scope>NUCLEOTIDE SEQUENCE [LARGE SCALE GENOMIC DNA]</scope>
    <source>
        <strain evidence="4 5">GYP-11</strain>
    </source>
</reference>
<protein>
    <submittedName>
        <fullName evidence="4">GAF domain-containing protein</fullName>
    </submittedName>
</protein>
<name>A0A845QAJ9_9HYPH</name>
<accession>A0A845QAJ9</accession>
<evidence type="ECO:0000259" key="1">
    <source>
        <dbReference type="Pfam" id="PF01590"/>
    </source>
</evidence>
<dbReference type="Gene3D" id="3.30.450.40">
    <property type="match status" value="1"/>
</dbReference>
<dbReference type="Pfam" id="PF07568">
    <property type="entry name" value="HisKA_2"/>
    <property type="match status" value="1"/>
</dbReference>
<dbReference type="SUPFAM" id="SSF55874">
    <property type="entry name" value="ATPase domain of HSP90 chaperone/DNA topoisomerase II/histidine kinase"/>
    <property type="match status" value="1"/>
</dbReference>
<dbReference type="InterPro" id="IPR011495">
    <property type="entry name" value="Sig_transdc_His_kin_sub2_dim/P"/>
</dbReference>
<evidence type="ECO:0000259" key="2">
    <source>
        <dbReference type="Pfam" id="PF07568"/>
    </source>
</evidence>
<proteinExistence type="predicted"/>
<dbReference type="InterPro" id="IPR003594">
    <property type="entry name" value="HATPase_dom"/>
</dbReference>
<dbReference type="Proteomes" id="UP000470384">
    <property type="component" value="Unassembled WGS sequence"/>
</dbReference>
<dbReference type="InterPro" id="IPR036890">
    <property type="entry name" value="HATPase_C_sf"/>
</dbReference>
<dbReference type="Pfam" id="PF01590">
    <property type="entry name" value="GAF"/>
    <property type="match status" value="1"/>
</dbReference>
<organism evidence="4 5">
    <name type="scientific">Pyruvatibacter mobilis</name>
    <dbReference type="NCBI Taxonomy" id="1712261"/>
    <lineage>
        <taxon>Bacteria</taxon>
        <taxon>Pseudomonadati</taxon>
        <taxon>Pseudomonadota</taxon>
        <taxon>Alphaproteobacteria</taxon>
        <taxon>Hyphomicrobiales</taxon>
        <taxon>Parvibaculaceae</taxon>
        <taxon>Pyruvatibacter</taxon>
    </lineage>
</organism>